<proteinExistence type="predicted"/>
<dbReference type="VEuPathDB" id="FungiDB:ASPFODRAFT_208959"/>
<evidence type="ECO:0000256" key="1">
    <source>
        <dbReference type="SAM" id="Phobius"/>
    </source>
</evidence>
<keyword evidence="1" id="KW-0472">Membrane</keyword>
<dbReference type="Proteomes" id="UP000184063">
    <property type="component" value="Unassembled WGS sequence"/>
</dbReference>
<organism evidence="2 3">
    <name type="scientific">Aspergillus luchuensis (strain CBS 106.47)</name>
    <dbReference type="NCBI Taxonomy" id="1137211"/>
    <lineage>
        <taxon>Eukaryota</taxon>
        <taxon>Fungi</taxon>
        <taxon>Dikarya</taxon>
        <taxon>Ascomycota</taxon>
        <taxon>Pezizomycotina</taxon>
        <taxon>Eurotiomycetes</taxon>
        <taxon>Eurotiomycetidae</taxon>
        <taxon>Eurotiales</taxon>
        <taxon>Aspergillaceae</taxon>
        <taxon>Aspergillus</taxon>
        <taxon>Aspergillus subgen. Circumdati</taxon>
    </lineage>
</organism>
<keyword evidence="1" id="KW-0812">Transmembrane</keyword>
<dbReference type="EMBL" id="KV878244">
    <property type="protein sequence ID" value="OJZ84461.1"/>
    <property type="molecule type" value="Genomic_DNA"/>
</dbReference>
<feature type="transmembrane region" description="Helical" evidence="1">
    <location>
        <begin position="47"/>
        <end position="65"/>
    </location>
</feature>
<name>A0A1M3TCI3_ASPLC</name>
<keyword evidence="1" id="KW-1133">Transmembrane helix</keyword>
<evidence type="ECO:0000313" key="3">
    <source>
        <dbReference type="Proteomes" id="UP000184063"/>
    </source>
</evidence>
<gene>
    <name evidence="2" type="ORF">ASPFODRAFT_208959</name>
</gene>
<protein>
    <submittedName>
        <fullName evidence="2">Uncharacterized protein</fullName>
    </submittedName>
</protein>
<evidence type="ECO:0000313" key="2">
    <source>
        <dbReference type="EMBL" id="OJZ84461.1"/>
    </source>
</evidence>
<accession>A0A1M3TCI3</accession>
<reference evidence="3" key="1">
    <citation type="journal article" date="2017" name="Genome Biol.">
        <title>Comparative genomics reveals high biological diversity and specific adaptations in the industrially and medically important fungal genus Aspergillus.</title>
        <authorList>
            <person name="de Vries R.P."/>
            <person name="Riley R."/>
            <person name="Wiebenga A."/>
            <person name="Aguilar-Osorio G."/>
            <person name="Amillis S."/>
            <person name="Uchima C.A."/>
            <person name="Anderluh G."/>
            <person name="Asadollahi M."/>
            <person name="Askin M."/>
            <person name="Barry K."/>
            <person name="Battaglia E."/>
            <person name="Bayram O."/>
            <person name="Benocci T."/>
            <person name="Braus-Stromeyer S.A."/>
            <person name="Caldana C."/>
            <person name="Canovas D."/>
            <person name="Cerqueira G.C."/>
            <person name="Chen F."/>
            <person name="Chen W."/>
            <person name="Choi C."/>
            <person name="Clum A."/>
            <person name="Dos Santos R.A."/>
            <person name="Damasio A.R."/>
            <person name="Diallinas G."/>
            <person name="Emri T."/>
            <person name="Fekete E."/>
            <person name="Flipphi M."/>
            <person name="Freyberg S."/>
            <person name="Gallo A."/>
            <person name="Gournas C."/>
            <person name="Habgood R."/>
            <person name="Hainaut M."/>
            <person name="Harispe M.L."/>
            <person name="Henrissat B."/>
            <person name="Hilden K.S."/>
            <person name="Hope R."/>
            <person name="Hossain A."/>
            <person name="Karabika E."/>
            <person name="Karaffa L."/>
            <person name="Karanyi Z."/>
            <person name="Krasevec N."/>
            <person name="Kuo A."/>
            <person name="Kusch H."/>
            <person name="LaButti K."/>
            <person name="Lagendijk E.L."/>
            <person name="Lapidus A."/>
            <person name="Levasseur A."/>
            <person name="Lindquist E."/>
            <person name="Lipzen A."/>
            <person name="Logrieco A.F."/>
            <person name="MacCabe A."/>
            <person name="Maekelae M.R."/>
            <person name="Malavazi I."/>
            <person name="Melin P."/>
            <person name="Meyer V."/>
            <person name="Mielnichuk N."/>
            <person name="Miskei M."/>
            <person name="Molnar A.P."/>
            <person name="Mule G."/>
            <person name="Ngan C.Y."/>
            <person name="Orejas M."/>
            <person name="Orosz E."/>
            <person name="Ouedraogo J.P."/>
            <person name="Overkamp K.M."/>
            <person name="Park H.-S."/>
            <person name="Perrone G."/>
            <person name="Piumi F."/>
            <person name="Punt P.J."/>
            <person name="Ram A.F."/>
            <person name="Ramon A."/>
            <person name="Rauscher S."/>
            <person name="Record E."/>
            <person name="Riano-Pachon D.M."/>
            <person name="Robert V."/>
            <person name="Roehrig J."/>
            <person name="Ruller R."/>
            <person name="Salamov A."/>
            <person name="Salih N.S."/>
            <person name="Samson R.A."/>
            <person name="Sandor E."/>
            <person name="Sanguinetti M."/>
            <person name="Schuetze T."/>
            <person name="Sepcic K."/>
            <person name="Shelest E."/>
            <person name="Sherlock G."/>
            <person name="Sophianopoulou V."/>
            <person name="Squina F.M."/>
            <person name="Sun H."/>
            <person name="Susca A."/>
            <person name="Todd R.B."/>
            <person name="Tsang A."/>
            <person name="Unkles S.E."/>
            <person name="van de Wiele N."/>
            <person name="van Rossen-Uffink D."/>
            <person name="Oliveira J.V."/>
            <person name="Vesth T.C."/>
            <person name="Visser J."/>
            <person name="Yu J.-H."/>
            <person name="Zhou M."/>
            <person name="Andersen M.R."/>
            <person name="Archer D.B."/>
            <person name="Baker S.E."/>
            <person name="Benoit I."/>
            <person name="Brakhage A.A."/>
            <person name="Braus G.H."/>
            <person name="Fischer R."/>
            <person name="Frisvad J.C."/>
            <person name="Goldman G.H."/>
            <person name="Houbraken J."/>
            <person name="Oakley B."/>
            <person name="Pocsi I."/>
            <person name="Scazzocchio C."/>
            <person name="Seiboth B."/>
            <person name="vanKuyk P.A."/>
            <person name="Wortman J."/>
            <person name="Dyer P.S."/>
            <person name="Grigoriev I.V."/>
        </authorList>
    </citation>
    <scope>NUCLEOTIDE SEQUENCE [LARGE SCALE GENOMIC DNA]</scope>
    <source>
        <strain evidence="3">CBS 106.47</strain>
    </source>
</reference>
<sequence length="87" mass="10015">MLGGWRQLKALPRIKRTHHEHQAIWKEAERFDTINGFIIQKHLRRLAGLRWLFALGIVIAKLGFLDRAVAISGARIYDARDMGTIIP</sequence>
<dbReference type="AlphaFoldDB" id="A0A1M3TCI3"/>